<reference evidence="2 3" key="2">
    <citation type="submission" date="2018-05" db="EMBL/GenBank/DDBJ databases">
        <authorList>
            <person name="Lanie J.A."/>
            <person name="Ng W.-L."/>
            <person name="Kazmierczak K.M."/>
            <person name="Andrzejewski T.M."/>
            <person name="Davidsen T.M."/>
            <person name="Wayne K.J."/>
            <person name="Tettelin H."/>
            <person name="Glass J.I."/>
            <person name="Rusch D."/>
            <person name="Podicherti R."/>
            <person name="Tsui H.-C.T."/>
            <person name="Winkler M.E."/>
        </authorList>
    </citation>
    <scope>NUCLEOTIDE SEQUENCE [LARGE SCALE GENOMIC DNA]</scope>
    <source>
        <strain evidence="2 3">YBY</strain>
    </source>
</reference>
<dbReference type="Proteomes" id="UP000245216">
    <property type="component" value="Unassembled WGS sequence"/>
</dbReference>
<reference evidence="2 3" key="1">
    <citation type="submission" date="2018-05" db="EMBL/GenBank/DDBJ databases">
        <title>Genome Sequence of an Efficient Indole-Degrading Bacterium, Alcaligenes sp.YBY.</title>
        <authorList>
            <person name="Yang B."/>
        </authorList>
    </citation>
    <scope>NUCLEOTIDE SEQUENCE [LARGE SCALE GENOMIC DNA]</scope>
    <source>
        <strain evidence="2 3">YBY</strain>
    </source>
</reference>
<protein>
    <submittedName>
        <fullName evidence="2">Uncharacterized protein</fullName>
    </submittedName>
</protein>
<evidence type="ECO:0000256" key="1">
    <source>
        <dbReference type="SAM" id="Phobius"/>
    </source>
</evidence>
<sequence>MTPDQWIALAASVGACLSALATFLTVRQIARQREASFRPELAMSQVHFEAGPDPIRAGLLPTKWIARNWKGKEMPATFEELSLPLRNIGLGSARGVHLHWDFDLAGTVKSANELAQRTLTPAYFSIDDWGVSIKSEALGNGSSLWKNQREVVIDFVLPASIDKEPVLVRLPDAYVQLAAALIYLRSRDKGREHSFELPSLNAAFKFSDIGGIKHEAVFDVKVHLLALAGSGEGMTGYVECSKRV</sequence>
<evidence type="ECO:0000313" key="3">
    <source>
        <dbReference type="Proteomes" id="UP000245216"/>
    </source>
</evidence>
<dbReference type="AlphaFoldDB" id="A0A2U2BLQ1"/>
<accession>A0A2U2BLQ1</accession>
<organism evidence="2 3">
    <name type="scientific">Alcaligenes faecalis</name>
    <dbReference type="NCBI Taxonomy" id="511"/>
    <lineage>
        <taxon>Bacteria</taxon>
        <taxon>Pseudomonadati</taxon>
        <taxon>Pseudomonadota</taxon>
        <taxon>Betaproteobacteria</taxon>
        <taxon>Burkholderiales</taxon>
        <taxon>Alcaligenaceae</taxon>
        <taxon>Alcaligenes</taxon>
    </lineage>
</organism>
<gene>
    <name evidence="2" type="ORF">DF183_09520</name>
</gene>
<feature type="transmembrane region" description="Helical" evidence="1">
    <location>
        <begin position="6"/>
        <end position="26"/>
    </location>
</feature>
<keyword evidence="1" id="KW-0812">Transmembrane</keyword>
<name>A0A2U2BLQ1_ALCFA</name>
<keyword evidence="1" id="KW-0472">Membrane</keyword>
<comment type="caution">
    <text evidence="2">The sequence shown here is derived from an EMBL/GenBank/DDBJ whole genome shotgun (WGS) entry which is preliminary data.</text>
</comment>
<dbReference type="RefSeq" id="WP_109088948.1">
    <property type="nucleotide sequence ID" value="NZ_QEXO01000002.1"/>
</dbReference>
<evidence type="ECO:0000313" key="2">
    <source>
        <dbReference type="EMBL" id="PWE14916.1"/>
    </source>
</evidence>
<dbReference type="EMBL" id="QEXO01000002">
    <property type="protein sequence ID" value="PWE14916.1"/>
    <property type="molecule type" value="Genomic_DNA"/>
</dbReference>
<proteinExistence type="predicted"/>
<keyword evidence="1" id="KW-1133">Transmembrane helix</keyword>